<dbReference type="PROSITE" id="PS00622">
    <property type="entry name" value="HTH_LUXR_1"/>
    <property type="match status" value="1"/>
</dbReference>
<evidence type="ECO:0000259" key="6">
    <source>
        <dbReference type="PROSITE" id="PS50043"/>
    </source>
</evidence>
<evidence type="ECO:0000256" key="4">
    <source>
        <dbReference type="SAM" id="MobiDB-lite"/>
    </source>
</evidence>
<feature type="transmembrane region" description="Helical" evidence="5">
    <location>
        <begin position="6"/>
        <end position="26"/>
    </location>
</feature>
<dbReference type="PROSITE" id="PS50043">
    <property type="entry name" value="HTH_LUXR_2"/>
    <property type="match status" value="1"/>
</dbReference>
<dbReference type="PANTHER" id="PTHR44688:SF16">
    <property type="entry name" value="DNA-BINDING TRANSCRIPTIONAL ACTIVATOR DEVR_DOSR"/>
    <property type="match status" value="1"/>
</dbReference>
<dbReference type="eggNOG" id="COG4585">
    <property type="taxonomic scope" value="Bacteria"/>
</dbReference>
<dbReference type="GO" id="GO:0006355">
    <property type="term" value="P:regulation of DNA-templated transcription"/>
    <property type="evidence" value="ECO:0007669"/>
    <property type="project" value="InterPro"/>
</dbReference>
<dbReference type="CDD" id="cd06170">
    <property type="entry name" value="LuxR_C_like"/>
    <property type="match status" value="1"/>
</dbReference>
<dbReference type="Pfam" id="PF00196">
    <property type="entry name" value="GerE"/>
    <property type="match status" value="1"/>
</dbReference>
<dbReference type="RefSeq" id="WP_015659466.1">
    <property type="nucleotide sequence ID" value="NC_020504.1"/>
</dbReference>
<evidence type="ECO:0000256" key="3">
    <source>
        <dbReference type="ARBA" id="ARBA00023163"/>
    </source>
</evidence>
<keyword evidence="3" id="KW-0804">Transcription</keyword>
<evidence type="ECO:0000313" key="7">
    <source>
        <dbReference type="EMBL" id="CCK29123.1"/>
    </source>
</evidence>
<gene>
    <name evidence="7" type="ORF">BN159_4744</name>
</gene>
<keyword evidence="5" id="KW-0812">Transmembrane</keyword>
<dbReference type="KEGG" id="sdv:BN159_4744"/>
<organism evidence="7 8">
    <name type="scientific">Streptomyces davaonensis (strain DSM 101723 / JCM 4913 / KCC S-0913 / 768)</name>
    <dbReference type="NCBI Taxonomy" id="1214101"/>
    <lineage>
        <taxon>Bacteria</taxon>
        <taxon>Bacillati</taxon>
        <taxon>Actinomycetota</taxon>
        <taxon>Actinomycetes</taxon>
        <taxon>Kitasatosporales</taxon>
        <taxon>Streptomycetaceae</taxon>
        <taxon>Streptomyces</taxon>
    </lineage>
</organism>
<evidence type="ECO:0000313" key="8">
    <source>
        <dbReference type="Proteomes" id="UP000008043"/>
    </source>
</evidence>
<dbReference type="EMBL" id="HE971709">
    <property type="protein sequence ID" value="CCK29123.1"/>
    <property type="molecule type" value="Genomic_DNA"/>
</dbReference>
<dbReference type="GO" id="GO:0003677">
    <property type="term" value="F:DNA binding"/>
    <property type="evidence" value="ECO:0007669"/>
    <property type="project" value="UniProtKB-KW"/>
</dbReference>
<keyword evidence="2" id="KW-0238">DNA-binding</keyword>
<dbReference type="PRINTS" id="PR00038">
    <property type="entry name" value="HTHLUXR"/>
</dbReference>
<evidence type="ECO:0000256" key="2">
    <source>
        <dbReference type="ARBA" id="ARBA00023125"/>
    </source>
</evidence>
<dbReference type="HOGENOM" id="CLU_1365521_0_0_11"/>
<dbReference type="SUPFAM" id="SSF46894">
    <property type="entry name" value="C-terminal effector domain of the bipartite response regulators"/>
    <property type="match status" value="1"/>
</dbReference>
<evidence type="ECO:0000256" key="1">
    <source>
        <dbReference type="ARBA" id="ARBA00023015"/>
    </source>
</evidence>
<protein>
    <recommendedName>
        <fullName evidence="6">HTH luxR-type domain-containing protein</fullName>
    </recommendedName>
</protein>
<sequence>MIPTAIVNSATGALLQASHLLLIALFNAALRVPVRTPLWLYALLLTPFMVAAARYPAEQGPEQTLVPATMSLALAAMFGIVVHARQDHLASLVERDQQARLATTSPSSPASRTAGAARRPNPRNAPRKPSTFIATTSRQALTEREREILTVIGMGWTNTEIAERLHLAESTVKTHVGRVLAKTGSRDRIQAVILAYERGW</sequence>
<dbReference type="InterPro" id="IPR000792">
    <property type="entry name" value="Tscrpt_reg_LuxR_C"/>
</dbReference>
<keyword evidence="5" id="KW-0472">Membrane</keyword>
<dbReference type="Proteomes" id="UP000008043">
    <property type="component" value="Chromosome"/>
</dbReference>
<dbReference type="Gene3D" id="1.10.10.10">
    <property type="entry name" value="Winged helix-like DNA-binding domain superfamily/Winged helix DNA-binding domain"/>
    <property type="match status" value="1"/>
</dbReference>
<dbReference type="AlphaFoldDB" id="K4R6X7"/>
<feature type="compositionally biased region" description="Low complexity" evidence="4">
    <location>
        <begin position="99"/>
        <end position="129"/>
    </location>
</feature>
<feature type="transmembrane region" description="Helical" evidence="5">
    <location>
        <begin position="63"/>
        <end position="82"/>
    </location>
</feature>
<feature type="transmembrane region" description="Helical" evidence="5">
    <location>
        <begin position="38"/>
        <end position="57"/>
    </location>
</feature>
<keyword evidence="1" id="KW-0805">Transcription regulation</keyword>
<dbReference type="InterPro" id="IPR036388">
    <property type="entry name" value="WH-like_DNA-bd_sf"/>
</dbReference>
<dbReference type="PANTHER" id="PTHR44688">
    <property type="entry name" value="DNA-BINDING TRANSCRIPTIONAL ACTIVATOR DEVR_DOSR"/>
    <property type="match status" value="1"/>
</dbReference>
<dbReference type="InterPro" id="IPR016032">
    <property type="entry name" value="Sig_transdc_resp-reg_C-effctor"/>
</dbReference>
<dbReference type="eggNOG" id="COG2197">
    <property type="taxonomic scope" value="Bacteria"/>
</dbReference>
<evidence type="ECO:0000256" key="5">
    <source>
        <dbReference type="SAM" id="Phobius"/>
    </source>
</evidence>
<keyword evidence="5" id="KW-1133">Transmembrane helix</keyword>
<accession>K4R6X7</accession>
<reference evidence="7 8" key="1">
    <citation type="journal article" date="2012" name="J. Bacteriol.">
        <title>Genome sequence of the bacterium Streptomyces davawensis JCM 4913 and heterologous production of the unique antibiotic roseoflavin.</title>
        <authorList>
            <person name="Jankowitsch F."/>
            <person name="Schwarz J."/>
            <person name="Ruckert C."/>
            <person name="Gust B."/>
            <person name="Szczepanowski R."/>
            <person name="Blom J."/>
            <person name="Pelzer S."/>
            <person name="Kalinowski J."/>
            <person name="Mack M."/>
        </authorList>
    </citation>
    <scope>NUCLEOTIDE SEQUENCE [LARGE SCALE GENOMIC DNA]</scope>
    <source>
        <strain evidence="8">DSM 101723 / JCM 4913 / KCC S-0913 / 768</strain>
    </source>
</reference>
<dbReference type="SMART" id="SM00421">
    <property type="entry name" value="HTH_LUXR"/>
    <property type="match status" value="1"/>
</dbReference>
<keyword evidence="8" id="KW-1185">Reference proteome</keyword>
<dbReference type="PATRIC" id="fig|1214101.3.peg.4806"/>
<feature type="domain" description="HTH luxR-type" evidence="6">
    <location>
        <begin position="134"/>
        <end position="199"/>
    </location>
</feature>
<name>K4R6X7_STRDJ</name>
<feature type="region of interest" description="Disordered" evidence="4">
    <location>
        <begin position="98"/>
        <end position="131"/>
    </location>
</feature>
<proteinExistence type="predicted"/>
<dbReference type="STRING" id="1214101.BN159_4744"/>